<keyword evidence="1" id="KW-0472">Membrane</keyword>
<evidence type="ECO:0008006" key="3">
    <source>
        <dbReference type="Google" id="ProtNLM"/>
    </source>
</evidence>
<keyword evidence="1" id="KW-0812">Transmembrane</keyword>
<gene>
    <name evidence="2" type="ORF">UFOVP13_29</name>
</gene>
<accession>A0A6J5KH47</accession>
<proteinExistence type="predicted"/>
<feature type="transmembrane region" description="Helical" evidence="1">
    <location>
        <begin position="31"/>
        <end position="50"/>
    </location>
</feature>
<evidence type="ECO:0000256" key="1">
    <source>
        <dbReference type="SAM" id="Phobius"/>
    </source>
</evidence>
<sequence length="93" mass="10199">MFDLWIFISWLLLSIVVGVYAGNKGRSVGGFIVLSLILSPLIGFAFAAVAENIFDKESVPNSSTHKKCPFCAELILKDAKKCKHCMSLIGLEH</sequence>
<evidence type="ECO:0000313" key="2">
    <source>
        <dbReference type="EMBL" id="CAB4121334.1"/>
    </source>
</evidence>
<name>A0A6J5KH47_9CAUD</name>
<protein>
    <recommendedName>
        <fullName evidence="3">Zinc ribbon domain-containing protein</fullName>
    </recommendedName>
</protein>
<keyword evidence="1" id="KW-1133">Transmembrane helix</keyword>
<reference evidence="2" key="1">
    <citation type="submission" date="2020-04" db="EMBL/GenBank/DDBJ databases">
        <authorList>
            <person name="Chiriac C."/>
            <person name="Salcher M."/>
            <person name="Ghai R."/>
            <person name="Kavagutti S V."/>
        </authorList>
    </citation>
    <scope>NUCLEOTIDE SEQUENCE</scope>
</reference>
<organism evidence="2">
    <name type="scientific">uncultured Caudovirales phage</name>
    <dbReference type="NCBI Taxonomy" id="2100421"/>
    <lineage>
        <taxon>Viruses</taxon>
        <taxon>Duplodnaviria</taxon>
        <taxon>Heunggongvirae</taxon>
        <taxon>Uroviricota</taxon>
        <taxon>Caudoviricetes</taxon>
        <taxon>Peduoviridae</taxon>
        <taxon>Maltschvirus</taxon>
        <taxon>Maltschvirus maltsch</taxon>
    </lineage>
</organism>
<dbReference type="EMBL" id="LR796145">
    <property type="protein sequence ID" value="CAB4121334.1"/>
    <property type="molecule type" value="Genomic_DNA"/>
</dbReference>